<keyword evidence="1" id="KW-0812">Transmembrane</keyword>
<comment type="caution">
    <text evidence="2">The sequence shown here is derived from an EMBL/GenBank/DDBJ whole genome shotgun (WGS) entry which is preliminary data.</text>
</comment>
<gene>
    <name evidence="2" type="ORF">B0H66DRAFT_558169</name>
</gene>
<reference evidence="2" key="1">
    <citation type="journal article" date="2023" name="Mol. Phylogenet. Evol.">
        <title>Genome-scale phylogeny and comparative genomics of the fungal order Sordariales.</title>
        <authorList>
            <person name="Hensen N."/>
            <person name="Bonometti L."/>
            <person name="Westerberg I."/>
            <person name="Brannstrom I.O."/>
            <person name="Guillou S."/>
            <person name="Cros-Aarteil S."/>
            <person name="Calhoun S."/>
            <person name="Haridas S."/>
            <person name="Kuo A."/>
            <person name="Mondo S."/>
            <person name="Pangilinan J."/>
            <person name="Riley R."/>
            <person name="LaButti K."/>
            <person name="Andreopoulos B."/>
            <person name="Lipzen A."/>
            <person name="Chen C."/>
            <person name="Yan M."/>
            <person name="Daum C."/>
            <person name="Ng V."/>
            <person name="Clum A."/>
            <person name="Steindorff A."/>
            <person name="Ohm R.A."/>
            <person name="Martin F."/>
            <person name="Silar P."/>
            <person name="Natvig D.O."/>
            <person name="Lalanne C."/>
            <person name="Gautier V."/>
            <person name="Ament-Velasquez S.L."/>
            <person name="Kruys A."/>
            <person name="Hutchinson M.I."/>
            <person name="Powell A.J."/>
            <person name="Barry K."/>
            <person name="Miller A.N."/>
            <person name="Grigoriev I.V."/>
            <person name="Debuchy R."/>
            <person name="Gladieux P."/>
            <person name="Hiltunen Thoren M."/>
            <person name="Johannesson H."/>
        </authorList>
    </citation>
    <scope>NUCLEOTIDE SEQUENCE</scope>
    <source>
        <strain evidence="2">CBS 118394</strain>
    </source>
</reference>
<dbReference type="Proteomes" id="UP001283341">
    <property type="component" value="Unassembled WGS sequence"/>
</dbReference>
<evidence type="ECO:0000256" key="1">
    <source>
        <dbReference type="SAM" id="Phobius"/>
    </source>
</evidence>
<keyword evidence="1" id="KW-1133">Transmembrane helix</keyword>
<feature type="transmembrane region" description="Helical" evidence="1">
    <location>
        <begin position="367"/>
        <end position="386"/>
    </location>
</feature>
<accession>A0AAE0M4I4</accession>
<protein>
    <submittedName>
        <fullName evidence="2">Uncharacterized protein</fullName>
    </submittedName>
</protein>
<keyword evidence="3" id="KW-1185">Reference proteome</keyword>
<name>A0AAE0M4I4_9PEZI</name>
<reference evidence="2" key="2">
    <citation type="submission" date="2023-06" db="EMBL/GenBank/DDBJ databases">
        <authorList>
            <consortium name="Lawrence Berkeley National Laboratory"/>
            <person name="Haridas S."/>
            <person name="Hensen N."/>
            <person name="Bonometti L."/>
            <person name="Westerberg I."/>
            <person name="Brannstrom I.O."/>
            <person name="Guillou S."/>
            <person name="Cros-Aarteil S."/>
            <person name="Calhoun S."/>
            <person name="Kuo A."/>
            <person name="Mondo S."/>
            <person name="Pangilinan J."/>
            <person name="Riley R."/>
            <person name="Labutti K."/>
            <person name="Andreopoulos B."/>
            <person name="Lipzen A."/>
            <person name="Chen C."/>
            <person name="Yanf M."/>
            <person name="Daum C."/>
            <person name="Ng V."/>
            <person name="Clum A."/>
            <person name="Steindorff A."/>
            <person name="Ohm R."/>
            <person name="Martin F."/>
            <person name="Silar P."/>
            <person name="Natvig D."/>
            <person name="Lalanne C."/>
            <person name="Gautier V."/>
            <person name="Ament-Velasquez S.L."/>
            <person name="Kruys A."/>
            <person name="Hutchinson M.I."/>
            <person name="Powell A.J."/>
            <person name="Barry K."/>
            <person name="Miller A.N."/>
            <person name="Grigoriev I.V."/>
            <person name="Debuchy R."/>
            <person name="Gladieux P."/>
            <person name="Thoren M.H."/>
            <person name="Johannesson H."/>
        </authorList>
    </citation>
    <scope>NUCLEOTIDE SEQUENCE</scope>
    <source>
        <strain evidence="2">CBS 118394</strain>
    </source>
</reference>
<dbReference type="Gene3D" id="1.20.58.340">
    <property type="entry name" value="Magnesium transport protein CorA, transmembrane region"/>
    <property type="match status" value="1"/>
</dbReference>
<keyword evidence="1" id="KW-0472">Membrane</keyword>
<dbReference type="EMBL" id="JAUEDM010000004">
    <property type="protein sequence ID" value="KAK3318770.1"/>
    <property type="molecule type" value="Genomic_DNA"/>
</dbReference>
<evidence type="ECO:0000313" key="2">
    <source>
        <dbReference type="EMBL" id="KAK3318770.1"/>
    </source>
</evidence>
<sequence length="440" mass="49565">MKIYYDLKPFILSAGQARSWTLSGERVADEALDDYDALIAKVSHIKSTLEATPTSRSLFLFSAHGDPSHQLVQPRPWASNMNQHQGMDGFKPLEVLLGLNSCYGHHLYDTYRPQCTYFLEYDDSLRNVTAICFLIRTGRGMHAVVCTIKIYLPSLTCVALMFCRRQEDLVDIRALCEANQPLLRAHPLGLLSLLYDVCSNTWEEWIMNLWAECNEIEAFTKTVPQDWIYHQPTPQRVRELADADNLLKQMSISDVQICHAQGILSFAVRLGDFCEQAICIVDSHLAGESLLLPGAKAMLEDRIRFTKSRCLAVRERVEEIGHRHRGQINLSYNLIAQKESKTSRTVAEINLDVARVTATDSRTMKMIGFLGLICLPPTFTTSLWQANIFEISGGINGLVYMGTTLACYLVVFLVGMYVRVSRSPLDRYSHASLMSGSIVV</sequence>
<feature type="transmembrane region" description="Helical" evidence="1">
    <location>
        <begin position="398"/>
        <end position="418"/>
    </location>
</feature>
<evidence type="ECO:0000313" key="3">
    <source>
        <dbReference type="Proteomes" id="UP001283341"/>
    </source>
</evidence>
<dbReference type="AlphaFoldDB" id="A0AAE0M4I4"/>
<proteinExistence type="predicted"/>
<organism evidence="2 3">
    <name type="scientific">Apodospora peruviana</name>
    <dbReference type="NCBI Taxonomy" id="516989"/>
    <lineage>
        <taxon>Eukaryota</taxon>
        <taxon>Fungi</taxon>
        <taxon>Dikarya</taxon>
        <taxon>Ascomycota</taxon>
        <taxon>Pezizomycotina</taxon>
        <taxon>Sordariomycetes</taxon>
        <taxon>Sordariomycetidae</taxon>
        <taxon>Sordariales</taxon>
        <taxon>Lasiosphaeriaceae</taxon>
        <taxon>Apodospora</taxon>
    </lineage>
</organism>